<keyword evidence="3" id="KW-1185">Reference proteome</keyword>
<dbReference type="RefSeq" id="WP_059056420.1">
    <property type="nucleotide sequence ID" value="NZ_CEML01000002.1"/>
</dbReference>
<dbReference type="KEGG" id="hhb:Hhub_1963"/>
<dbReference type="AlphaFoldDB" id="A0A0U5CX11"/>
<dbReference type="GeneID" id="26658634"/>
<gene>
    <name evidence="2" type="ORF">HHUB_1963</name>
</gene>
<evidence type="ECO:0000313" key="3">
    <source>
        <dbReference type="Proteomes" id="UP000066737"/>
    </source>
</evidence>
<evidence type="ECO:0000259" key="1">
    <source>
        <dbReference type="PROSITE" id="PS50846"/>
    </source>
</evidence>
<dbReference type="Gene3D" id="3.30.70.100">
    <property type="match status" value="1"/>
</dbReference>
<dbReference type="InterPro" id="IPR006121">
    <property type="entry name" value="HMA_dom"/>
</dbReference>
<evidence type="ECO:0000313" key="2">
    <source>
        <dbReference type="EMBL" id="CQH53427.1"/>
    </source>
</evidence>
<dbReference type="STRING" id="1407499.HHUB_1963"/>
<dbReference type="EMBL" id="LN831302">
    <property type="protein sequence ID" value="CQH53427.1"/>
    <property type="molecule type" value="Genomic_DNA"/>
</dbReference>
<protein>
    <submittedName>
        <fullName evidence="2">HMA domain protein</fullName>
    </submittedName>
</protein>
<dbReference type="PROSITE" id="PS50846">
    <property type="entry name" value="HMA_2"/>
    <property type="match status" value="1"/>
</dbReference>
<dbReference type="Proteomes" id="UP000066737">
    <property type="component" value="Chromosome I"/>
</dbReference>
<accession>A0A0U5CX11</accession>
<name>A0A0U5CX11_9EURY</name>
<reference evidence="3" key="1">
    <citation type="journal article" date="2016" name="Environ. Microbiol.">
        <title>The complete genome of a viable archaeum isolated from 123-million-year-old rock salt.</title>
        <authorList>
            <person name="Jaakkola S.T."/>
            <person name="Pfeiffer F."/>
            <person name="Ravantti J.J."/>
            <person name="Guo Q."/>
            <person name="Liu Y."/>
            <person name="Chen X."/>
            <person name="Ma H."/>
            <person name="Yang C."/>
            <person name="Oksanen H.M."/>
            <person name="Bamford D.H."/>
        </authorList>
    </citation>
    <scope>NUCLEOTIDE SEQUENCE</scope>
    <source>
        <strain evidence="3">JI20-1</strain>
    </source>
</reference>
<organism evidence="2 3">
    <name type="scientific">Halobacterium hubeiense</name>
    <dbReference type="NCBI Taxonomy" id="1407499"/>
    <lineage>
        <taxon>Archaea</taxon>
        <taxon>Methanobacteriati</taxon>
        <taxon>Methanobacteriota</taxon>
        <taxon>Stenosarchaea group</taxon>
        <taxon>Halobacteria</taxon>
        <taxon>Halobacteriales</taxon>
        <taxon>Halobacteriaceae</taxon>
        <taxon>Halobacterium</taxon>
    </lineage>
</organism>
<dbReference type="Pfam" id="PF00403">
    <property type="entry name" value="HMA"/>
    <property type="match status" value="1"/>
</dbReference>
<proteinExistence type="predicted"/>
<sequence length="67" mass="6859">MTTTLTVEGMGCEGCEDIVENALEGVDGVEDADADEADGVATVEGDADTEALLESVEFAGYEAEIAD</sequence>
<dbReference type="GO" id="GO:0046872">
    <property type="term" value="F:metal ion binding"/>
    <property type="evidence" value="ECO:0007669"/>
    <property type="project" value="InterPro"/>
</dbReference>
<feature type="domain" description="HMA" evidence="1">
    <location>
        <begin position="1"/>
        <end position="64"/>
    </location>
</feature>
<dbReference type="InterPro" id="IPR036163">
    <property type="entry name" value="HMA_dom_sf"/>
</dbReference>
<dbReference type="SUPFAM" id="SSF55008">
    <property type="entry name" value="HMA, heavy metal-associated domain"/>
    <property type="match status" value="1"/>
</dbReference>
<dbReference type="CDD" id="cd00371">
    <property type="entry name" value="HMA"/>
    <property type="match status" value="1"/>
</dbReference>